<name>A0A1Y0IID2_9BACL</name>
<protein>
    <recommendedName>
        <fullName evidence="3">Rubrerythrin</fullName>
    </recommendedName>
</protein>
<dbReference type="AlphaFoldDB" id="A0A1Y0IID2"/>
<dbReference type="SUPFAM" id="SSF47240">
    <property type="entry name" value="Ferritin-like"/>
    <property type="match status" value="1"/>
</dbReference>
<dbReference type="Gene3D" id="1.20.1260.10">
    <property type="match status" value="1"/>
</dbReference>
<reference evidence="2" key="1">
    <citation type="submission" date="2017-05" db="EMBL/GenBank/DDBJ databases">
        <authorList>
            <person name="Sung H."/>
        </authorList>
    </citation>
    <scope>NUCLEOTIDE SEQUENCE [LARGE SCALE GENOMIC DNA]</scope>
    <source>
        <strain evidence="2">AR23208</strain>
    </source>
</reference>
<keyword evidence="2" id="KW-1185">Reference proteome</keyword>
<dbReference type="InterPro" id="IPR012347">
    <property type="entry name" value="Ferritin-like"/>
</dbReference>
<proteinExistence type="predicted"/>
<dbReference type="InterPro" id="IPR009078">
    <property type="entry name" value="Ferritin-like_SF"/>
</dbReference>
<accession>A0A1Y0IID2</accession>
<evidence type="ECO:0000313" key="1">
    <source>
        <dbReference type="EMBL" id="ARU60060.1"/>
    </source>
</evidence>
<evidence type="ECO:0008006" key="3">
    <source>
        <dbReference type="Google" id="ProtNLM"/>
    </source>
</evidence>
<dbReference type="KEGG" id="tum:CBW65_02510"/>
<dbReference type="CDD" id="cd00657">
    <property type="entry name" value="Ferritin_like"/>
    <property type="match status" value="1"/>
</dbReference>
<dbReference type="Proteomes" id="UP000195437">
    <property type="component" value="Chromosome"/>
</dbReference>
<sequence>MFDPVPYRYDGHWYAPVVYATRSEVQATNEHLIANLAKAIDAENHAIQIYERLAQLTNDQDYKQIILAIRSDEVGHFRNFSQIYATLTGGQQAPLTNPQLPANFLDGIEESIRDELDDSKFYQDTSLFTTDPTINRALLYASNDEARHATWFSYIWNKSRR</sequence>
<evidence type="ECO:0000313" key="2">
    <source>
        <dbReference type="Proteomes" id="UP000195437"/>
    </source>
</evidence>
<organism evidence="1 2">
    <name type="scientific">Tumebacillus avium</name>
    <dbReference type="NCBI Taxonomy" id="1903704"/>
    <lineage>
        <taxon>Bacteria</taxon>
        <taxon>Bacillati</taxon>
        <taxon>Bacillota</taxon>
        <taxon>Bacilli</taxon>
        <taxon>Bacillales</taxon>
        <taxon>Alicyclobacillaceae</taxon>
        <taxon>Tumebacillus</taxon>
    </lineage>
</organism>
<dbReference type="RefSeq" id="WP_087455448.1">
    <property type="nucleotide sequence ID" value="NZ_CP021434.1"/>
</dbReference>
<dbReference type="EMBL" id="CP021434">
    <property type="protein sequence ID" value="ARU60060.1"/>
    <property type="molecule type" value="Genomic_DNA"/>
</dbReference>
<gene>
    <name evidence="1" type="ORF">CBW65_02510</name>
</gene>
<dbReference type="OrthoDB" id="573482at2"/>